<dbReference type="EMBL" id="CP017253">
    <property type="protein sequence ID" value="AOR23804.1"/>
    <property type="molecule type" value="Genomic_DNA"/>
</dbReference>
<proteinExistence type="predicted"/>
<evidence type="ECO:0000313" key="1">
    <source>
        <dbReference type="EMBL" id="AOR23804.1"/>
    </source>
</evidence>
<accession>A0A1D7XKE9</accession>
<keyword evidence="2" id="KW-1185">Reference proteome</keyword>
<dbReference type="Gene3D" id="1.10.10.1150">
    <property type="entry name" value="Coenzyme PQQ synthesis protein D (PqqD)"/>
    <property type="match status" value="1"/>
</dbReference>
<reference evidence="2" key="1">
    <citation type="submission" date="2016-09" db="EMBL/GenBank/DDBJ databases">
        <title>Genomics of Clostridium taeniosporum, an organism which forms endospores with ribbon-like appendages.</title>
        <authorList>
            <person name="Walker J.R."/>
        </authorList>
    </citation>
    <scope>NUCLEOTIDE SEQUENCE [LARGE SCALE GENOMIC DNA]</scope>
    <source>
        <strain evidence="2">1/k</strain>
    </source>
</reference>
<dbReference type="AlphaFoldDB" id="A0A1D7XKE9"/>
<protein>
    <submittedName>
        <fullName evidence="1">PqqD family protein</fullName>
    </submittedName>
</protein>
<dbReference type="KEGG" id="ctae:BGI42_08720"/>
<gene>
    <name evidence="1" type="ORF">BGI42_08720</name>
</gene>
<dbReference type="Proteomes" id="UP000094652">
    <property type="component" value="Chromosome"/>
</dbReference>
<sequence>MKLKKKNINYLDYVPVRNPKFTWESIENDIVVVEVIRTGIFDKIAQKIFKVPRKSEIKLDQHGSFVWNCIDDIKNIGEIAETVKKNFDDDDKVFYQRLIKFFEILKNNKFVIYKDLNK</sequence>
<organism evidence="1 2">
    <name type="scientific">Clostridium taeniosporum</name>
    <dbReference type="NCBI Taxonomy" id="394958"/>
    <lineage>
        <taxon>Bacteria</taxon>
        <taxon>Bacillati</taxon>
        <taxon>Bacillota</taxon>
        <taxon>Clostridia</taxon>
        <taxon>Eubacteriales</taxon>
        <taxon>Clostridiaceae</taxon>
        <taxon>Clostridium</taxon>
    </lineage>
</organism>
<name>A0A1D7XKE9_9CLOT</name>
<dbReference type="InterPro" id="IPR041881">
    <property type="entry name" value="PqqD_sf"/>
</dbReference>
<dbReference type="InterPro" id="IPR008792">
    <property type="entry name" value="PQQD"/>
</dbReference>
<evidence type="ECO:0000313" key="2">
    <source>
        <dbReference type="Proteomes" id="UP000094652"/>
    </source>
</evidence>
<dbReference type="Pfam" id="PF05402">
    <property type="entry name" value="PqqD"/>
    <property type="match status" value="1"/>
</dbReference>